<comment type="similarity">
    <text evidence="3">Belongs to the OST3/OST6 family.</text>
</comment>
<evidence type="ECO:0000256" key="10">
    <source>
        <dbReference type="SAM" id="SignalP"/>
    </source>
</evidence>
<evidence type="ECO:0000256" key="7">
    <source>
        <dbReference type="ARBA" id="ARBA00022989"/>
    </source>
</evidence>
<feature type="transmembrane region" description="Helical" evidence="9">
    <location>
        <begin position="260"/>
        <end position="278"/>
    </location>
</feature>
<gene>
    <name evidence="11" type="ORF">Malapachy_3981</name>
</gene>
<feature type="chain" id="PRO_5005839184" evidence="10">
    <location>
        <begin position="23"/>
        <end position="323"/>
    </location>
</feature>
<keyword evidence="8 9" id="KW-0472">Membrane</keyword>
<dbReference type="GO" id="GO:0018279">
    <property type="term" value="P:protein N-linked glycosylation via asparagine"/>
    <property type="evidence" value="ECO:0007669"/>
    <property type="project" value="TreeGrafter"/>
</dbReference>
<dbReference type="RefSeq" id="XP_017992057.1">
    <property type="nucleotide sequence ID" value="XM_018138437.1"/>
</dbReference>
<dbReference type="AlphaFoldDB" id="A0A0M9VPI2"/>
<protein>
    <submittedName>
        <fullName evidence="11">Uncharacterized protein</fullName>
    </submittedName>
</protein>
<dbReference type="Pfam" id="PF04756">
    <property type="entry name" value="OST3_OST6"/>
    <property type="match status" value="1"/>
</dbReference>
<dbReference type="PANTHER" id="PTHR12692">
    <property type="entry name" value="DOLICHYL-DIPHOSPHOOLIGOSACCHARIDE--PROTEIN GLYCOSYLTRANSFERASE-RELATED"/>
    <property type="match status" value="1"/>
</dbReference>
<keyword evidence="4 9" id="KW-0812">Transmembrane</keyword>
<feature type="transmembrane region" description="Helical" evidence="9">
    <location>
        <begin position="179"/>
        <end position="197"/>
    </location>
</feature>
<evidence type="ECO:0000313" key="12">
    <source>
        <dbReference type="Proteomes" id="UP000037751"/>
    </source>
</evidence>
<keyword evidence="12" id="KW-1185">Reference proteome</keyword>
<feature type="transmembrane region" description="Helical" evidence="9">
    <location>
        <begin position="290"/>
        <end position="310"/>
    </location>
</feature>
<dbReference type="Gene3D" id="3.40.30.10">
    <property type="entry name" value="Glutaredoxin"/>
    <property type="match status" value="1"/>
</dbReference>
<reference evidence="11 12" key="1">
    <citation type="submission" date="2015-07" db="EMBL/GenBank/DDBJ databases">
        <title>Draft Genome Sequence of Malassezia furfur CBS1878 and Malassezia pachydermatis CBS1879.</title>
        <authorList>
            <person name="Triana S."/>
            <person name="Ohm R."/>
            <person name="Gonzalez A."/>
            <person name="DeCock H."/>
            <person name="Restrepo S."/>
            <person name="Celis A."/>
        </authorList>
    </citation>
    <scope>NUCLEOTIDE SEQUENCE [LARGE SCALE GENOMIC DNA]</scope>
    <source>
        <strain evidence="11 12">CBS 1879</strain>
    </source>
</reference>
<comment type="caution">
    <text evidence="11">The sequence shown here is derived from an EMBL/GenBank/DDBJ whole genome shotgun (WGS) entry which is preliminary data.</text>
</comment>
<comment type="function">
    <text evidence="1">Subunit of the oligosaccharyl transferase (OST) complex that catalyzes the initial transfer of a defined glycan (Glc(3)Man(9)GlcNAc(2) in eukaryotes) from the lipid carrier dolichol-pyrophosphate to an asparagine residue within an Asn-X-Ser/Thr consensus motif in nascent polypeptide chains, the first step in protein N-glycosylation. N-glycosylation occurs cotranslationally and the complex associates with the Sec61 complex at the channel-forming translocon complex that mediates protein translocation across the endoplasmic reticulum (ER). All subunits are required for a maximal enzyme activity.</text>
</comment>
<dbReference type="GeneID" id="28730313"/>
<evidence type="ECO:0000256" key="5">
    <source>
        <dbReference type="ARBA" id="ARBA00022729"/>
    </source>
</evidence>
<evidence type="ECO:0000256" key="6">
    <source>
        <dbReference type="ARBA" id="ARBA00022824"/>
    </source>
</evidence>
<dbReference type="GO" id="GO:0008250">
    <property type="term" value="C:oligosaccharyltransferase complex"/>
    <property type="evidence" value="ECO:0007669"/>
    <property type="project" value="TreeGrafter"/>
</dbReference>
<comment type="subcellular location">
    <subcellularLocation>
        <location evidence="2">Endoplasmic reticulum membrane</location>
        <topology evidence="2">Multi-pass membrane protein</topology>
    </subcellularLocation>
</comment>
<dbReference type="EMBL" id="LGAV01000004">
    <property type="protein sequence ID" value="KOS14425.1"/>
    <property type="molecule type" value="Genomic_DNA"/>
</dbReference>
<proteinExistence type="inferred from homology"/>
<evidence type="ECO:0000256" key="9">
    <source>
        <dbReference type="SAM" id="Phobius"/>
    </source>
</evidence>
<keyword evidence="6" id="KW-0256">Endoplasmic reticulum</keyword>
<dbReference type="VEuPathDB" id="FungiDB:Malapachy_3981"/>
<feature type="transmembrane region" description="Helical" evidence="9">
    <location>
        <begin position="204"/>
        <end position="226"/>
    </location>
</feature>
<keyword evidence="5 10" id="KW-0732">Signal</keyword>
<sequence length="323" mass="35619">MRTTAWWICALTLLLTVLNVHGKTSKKQEMLLKEALKSPSGVLRLTESTYDTLLAAPRDYSVFIVLTATNPRFQCAACKLIEDPFKQVSNGWNSRKDRDKLVFAVAEADEATNLFRRLGLTHVPVMSLYKPAPNGKAPAPISYDVSLNGYGTDDLTDFLHKHLDVKIKPKKPIFTEKTLMILCAIVIGGGFMAYMAVNVNVDHGVRGVAMVICIGLIFTFTSGYMWNAIRNPPFMLANRDGSPQFFAPGFQTQNGVESSILIALYAGLVLSILALTNVASSITYPMAQRLVIVLGLILFLGLFSALIMVFDVKSPGYPFRLFL</sequence>
<evidence type="ECO:0000256" key="3">
    <source>
        <dbReference type="ARBA" id="ARBA00009561"/>
    </source>
</evidence>
<evidence type="ECO:0000256" key="2">
    <source>
        <dbReference type="ARBA" id="ARBA00004477"/>
    </source>
</evidence>
<dbReference type="InterPro" id="IPR036249">
    <property type="entry name" value="Thioredoxin-like_sf"/>
</dbReference>
<evidence type="ECO:0000256" key="8">
    <source>
        <dbReference type="ARBA" id="ARBA00023136"/>
    </source>
</evidence>
<dbReference type="OrthoDB" id="67566at2759"/>
<keyword evidence="7 9" id="KW-1133">Transmembrane helix</keyword>
<evidence type="ECO:0000256" key="1">
    <source>
        <dbReference type="ARBA" id="ARBA00002791"/>
    </source>
</evidence>
<accession>A0A0M9VPI2</accession>
<dbReference type="InterPro" id="IPR021149">
    <property type="entry name" value="OligosaccharylTrfase_OST3/OST6"/>
</dbReference>
<dbReference type="Proteomes" id="UP000037751">
    <property type="component" value="Unassembled WGS sequence"/>
</dbReference>
<dbReference type="SUPFAM" id="SSF52833">
    <property type="entry name" value="Thioredoxin-like"/>
    <property type="match status" value="1"/>
</dbReference>
<feature type="signal peptide" evidence="10">
    <location>
        <begin position="1"/>
        <end position="22"/>
    </location>
</feature>
<dbReference type="STRING" id="77020.A0A0M9VPI2"/>
<evidence type="ECO:0000313" key="11">
    <source>
        <dbReference type="EMBL" id="KOS14425.1"/>
    </source>
</evidence>
<name>A0A0M9VPI2_9BASI</name>
<organism evidence="11 12">
    <name type="scientific">Malassezia pachydermatis</name>
    <dbReference type="NCBI Taxonomy" id="77020"/>
    <lineage>
        <taxon>Eukaryota</taxon>
        <taxon>Fungi</taxon>
        <taxon>Dikarya</taxon>
        <taxon>Basidiomycota</taxon>
        <taxon>Ustilaginomycotina</taxon>
        <taxon>Malasseziomycetes</taxon>
        <taxon>Malasseziales</taxon>
        <taxon>Malasseziaceae</taxon>
        <taxon>Malassezia</taxon>
    </lineage>
</organism>
<dbReference type="PANTHER" id="PTHR12692:SF0">
    <property type="entry name" value="GH11935P"/>
    <property type="match status" value="1"/>
</dbReference>
<evidence type="ECO:0000256" key="4">
    <source>
        <dbReference type="ARBA" id="ARBA00022692"/>
    </source>
</evidence>